<protein>
    <submittedName>
        <fullName evidence="1">Uncharacterized protein</fullName>
    </submittedName>
</protein>
<dbReference type="EMBL" id="CP144692">
    <property type="protein sequence ID" value="WVY95877.1"/>
    <property type="molecule type" value="Genomic_DNA"/>
</dbReference>
<keyword evidence="2" id="KW-1185">Reference proteome</keyword>
<proteinExistence type="predicted"/>
<gene>
    <name evidence="1" type="ORF">V8G54_028028</name>
</gene>
<evidence type="ECO:0000313" key="1">
    <source>
        <dbReference type="EMBL" id="WVY95877.1"/>
    </source>
</evidence>
<dbReference type="PANTHER" id="PTHR47908:SF2">
    <property type="entry name" value="TETRATRICOPEPTIDE REPEAT (TPR)-LIKE SUPERFAMILY PROTEIN"/>
    <property type="match status" value="1"/>
</dbReference>
<dbReference type="PANTHER" id="PTHR47908">
    <property type="match status" value="1"/>
</dbReference>
<organism evidence="1 2">
    <name type="scientific">Vigna mungo</name>
    <name type="common">Black gram</name>
    <name type="synonym">Phaseolus mungo</name>
    <dbReference type="NCBI Taxonomy" id="3915"/>
    <lineage>
        <taxon>Eukaryota</taxon>
        <taxon>Viridiplantae</taxon>
        <taxon>Streptophyta</taxon>
        <taxon>Embryophyta</taxon>
        <taxon>Tracheophyta</taxon>
        <taxon>Spermatophyta</taxon>
        <taxon>Magnoliopsida</taxon>
        <taxon>eudicotyledons</taxon>
        <taxon>Gunneridae</taxon>
        <taxon>Pentapetalae</taxon>
        <taxon>rosids</taxon>
        <taxon>fabids</taxon>
        <taxon>Fabales</taxon>
        <taxon>Fabaceae</taxon>
        <taxon>Papilionoideae</taxon>
        <taxon>50 kb inversion clade</taxon>
        <taxon>NPAAA clade</taxon>
        <taxon>indigoferoid/millettioid clade</taxon>
        <taxon>Phaseoleae</taxon>
        <taxon>Vigna</taxon>
    </lineage>
</organism>
<evidence type="ECO:0000313" key="2">
    <source>
        <dbReference type="Proteomes" id="UP001374535"/>
    </source>
</evidence>
<sequence>MREAYNLFKDGGDPEKLVAAFSGGRDSEYFYASLYAGLYYESQVFLQLPILNIFRDYYLNDIDAAKVHIVAACQSSYGQRSDDYMAALSKVHCQCRNWVFN</sequence>
<dbReference type="Proteomes" id="UP001374535">
    <property type="component" value="Chromosome 9"/>
</dbReference>
<dbReference type="AlphaFoldDB" id="A0AAQ3RK74"/>
<name>A0AAQ3RK74_VIGMU</name>
<accession>A0AAQ3RK74</accession>
<reference evidence="1 2" key="1">
    <citation type="journal article" date="2023" name="Life. Sci Alliance">
        <title>Evolutionary insights into 3D genome organization and epigenetic landscape of Vigna mungo.</title>
        <authorList>
            <person name="Junaid A."/>
            <person name="Singh B."/>
            <person name="Bhatia S."/>
        </authorList>
    </citation>
    <scope>NUCLEOTIDE SEQUENCE [LARGE SCALE GENOMIC DNA]</scope>
    <source>
        <strain evidence="1">Urdbean</strain>
    </source>
</reference>
<dbReference type="GO" id="GO:0009507">
    <property type="term" value="C:chloroplast"/>
    <property type="evidence" value="ECO:0007669"/>
    <property type="project" value="TreeGrafter"/>
</dbReference>